<sequence length="294" mass="34772">MERKVSSPKKNFKSSKPKGRFSKHKGKKRFDNNKKKKTRIPTEVKEIATKHGLGIYTALSVHREKISLEDAIAQKKEKEARKEEAQKICEAYPDITLALACSLVKENISIEKYKEQKRVLEQKRLDKEMQKKKKMQSDDAQKAAFEQLTKYTEKDTILVIEKYKNKYQTVRIKDFTPYEFFAADRKDNIEKIHRLEIKYMYERAVQKTLKKFVMVDKDIQRKRLKPTHGREGRFKFPEEMLQKGNEVILSLHEGEILRGTILWATPYDIMLNLANNRVWVFQHAVTDCMLMRKA</sequence>
<evidence type="ECO:0000256" key="2">
    <source>
        <dbReference type="SAM" id="MobiDB-lite"/>
    </source>
</evidence>
<organism evidence="3 4">
    <name type="scientific">Uabimicrobium amorphum</name>
    <dbReference type="NCBI Taxonomy" id="2596890"/>
    <lineage>
        <taxon>Bacteria</taxon>
        <taxon>Pseudomonadati</taxon>
        <taxon>Planctomycetota</taxon>
        <taxon>Candidatus Uabimicrobiia</taxon>
        <taxon>Candidatus Uabimicrobiales</taxon>
        <taxon>Candidatus Uabimicrobiaceae</taxon>
        <taxon>Candidatus Uabimicrobium</taxon>
    </lineage>
</organism>
<reference evidence="3 4" key="1">
    <citation type="submission" date="2019-08" db="EMBL/GenBank/DDBJ databases">
        <title>Complete genome sequence of Candidatus Uab amorphum.</title>
        <authorList>
            <person name="Shiratori T."/>
            <person name="Suzuki S."/>
            <person name="Kakizawa Y."/>
            <person name="Ishida K."/>
        </authorList>
    </citation>
    <scope>NUCLEOTIDE SEQUENCE [LARGE SCALE GENOMIC DNA]</scope>
    <source>
        <strain evidence="3 4">SRT547</strain>
    </source>
</reference>
<dbReference type="RefSeq" id="WP_151971655.1">
    <property type="nucleotide sequence ID" value="NZ_AP019860.1"/>
</dbReference>
<feature type="coiled-coil region" evidence="1">
    <location>
        <begin position="68"/>
        <end position="130"/>
    </location>
</feature>
<evidence type="ECO:0000313" key="4">
    <source>
        <dbReference type="Proteomes" id="UP000326354"/>
    </source>
</evidence>
<dbReference type="AlphaFoldDB" id="A0A5S9ITU3"/>
<dbReference type="KEGG" id="uam:UABAM_06059"/>
<name>A0A5S9ITU3_UABAM</name>
<feature type="region of interest" description="Disordered" evidence="2">
    <location>
        <begin position="1"/>
        <end position="41"/>
    </location>
</feature>
<gene>
    <name evidence="3" type="ORF">UABAM_06059</name>
</gene>
<accession>A0A5S9ITU3</accession>
<feature type="compositionally biased region" description="Basic residues" evidence="2">
    <location>
        <begin position="1"/>
        <end position="39"/>
    </location>
</feature>
<protein>
    <submittedName>
        <fullName evidence="3">Uncharacterized protein</fullName>
    </submittedName>
</protein>
<evidence type="ECO:0000313" key="3">
    <source>
        <dbReference type="EMBL" id="BBM87647.1"/>
    </source>
</evidence>
<keyword evidence="1" id="KW-0175">Coiled coil</keyword>
<dbReference type="Gene3D" id="2.30.30.100">
    <property type="match status" value="1"/>
</dbReference>
<dbReference type="EMBL" id="AP019860">
    <property type="protein sequence ID" value="BBM87647.1"/>
    <property type="molecule type" value="Genomic_DNA"/>
</dbReference>
<proteinExistence type="predicted"/>
<dbReference type="Proteomes" id="UP000326354">
    <property type="component" value="Chromosome"/>
</dbReference>
<keyword evidence="4" id="KW-1185">Reference proteome</keyword>
<evidence type="ECO:0000256" key="1">
    <source>
        <dbReference type="SAM" id="Coils"/>
    </source>
</evidence>